<dbReference type="EMBL" id="JABBGH010000002">
    <property type="protein sequence ID" value="NML66525.1"/>
    <property type="molecule type" value="Genomic_DNA"/>
</dbReference>
<protein>
    <recommendedName>
        <fullName evidence="3">Adhesin domain-containing protein</fullName>
    </recommendedName>
</protein>
<gene>
    <name evidence="1" type="ORF">HHL22_15055</name>
</gene>
<evidence type="ECO:0008006" key="3">
    <source>
        <dbReference type="Google" id="ProtNLM"/>
    </source>
</evidence>
<evidence type="ECO:0000313" key="1">
    <source>
        <dbReference type="EMBL" id="NML66525.1"/>
    </source>
</evidence>
<evidence type="ECO:0000313" key="2">
    <source>
        <dbReference type="Proteomes" id="UP000559626"/>
    </source>
</evidence>
<dbReference type="RefSeq" id="WP_169532162.1">
    <property type="nucleotide sequence ID" value="NZ_JABBGH010000002.1"/>
</dbReference>
<dbReference type="Proteomes" id="UP000559626">
    <property type="component" value="Unassembled WGS sequence"/>
</dbReference>
<organism evidence="1 2">
    <name type="scientific">Hymenobacter polaris</name>
    <dbReference type="NCBI Taxonomy" id="2682546"/>
    <lineage>
        <taxon>Bacteria</taxon>
        <taxon>Pseudomonadati</taxon>
        <taxon>Bacteroidota</taxon>
        <taxon>Cytophagia</taxon>
        <taxon>Cytophagales</taxon>
        <taxon>Hymenobacteraceae</taxon>
        <taxon>Hymenobacter</taxon>
    </lineage>
</organism>
<dbReference type="AlphaFoldDB" id="A0A7Y0FNI3"/>
<accession>A0A7Y0FNI3</accession>
<keyword evidence="2" id="KW-1185">Reference proteome</keyword>
<sequence length="316" mass="33864">MSHARFVLLLSGWGLLTLLGPRRPAAAQAAAAPAAPRKVLVLTRTTEQTLPCPPGTVVRIRADRATVRVQGWSQPTVRVVLRLSTRHPERAVAEKDLALTQYQISHENGAIDLVNYVALPAGAPTPASDLRADYTVLMPAANALRVANTYGLTQLTGLSGTQKLTQDFGQVELRQLRGTLEATVRYADLTGTDLQMSFTCQAEKSALQLKGVGGGYAIRNRYGSIRLEPTAELTGLVIDAERTEVSLLPPAQAQFSYQLTATHGRLSLPADYPDPGGGRTSWQSGGPARQPLVRIITTYAPITLQSTAGAQLSPPR</sequence>
<proteinExistence type="predicted"/>
<comment type="caution">
    <text evidence="1">The sequence shown here is derived from an EMBL/GenBank/DDBJ whole genome shotgun (WGS) entry which is preliminary data.</text>
</comment>
<reference evidence="1 2" key="1">
    <citation type="submission" date="2020-04" db="EMBL/GenBank/DDBJ databases">
        <title>Hymenobacter polaris sp. nov., isolated from Arctic soil.</title>
        <authorList>
            <person name="Dahal R.H."/>
        </authorList>
    </citation>
    <scope>NUCLEOTIDE SEQUENCE [LARGE SCALE GENOMIC DNA]</scope>
    <source>
        <strain evidence="1 2">RP-2-7</strain>
    </source>
</reference>
<name>A0A7Y0FNI3_9BACT</name>